<sequence length="210" mass="24541">MKGNFEKSKKFRSLIKSDFNVDVVVSNLKYFIQDDLERHQKEKKTCIDFYQAWKKASNFNAFLDCLNSQNFIENNLTTASWLYSHKVLTVEVESFLCQEKCKHFITYADRGGILLTDNSNSNEMLISNHYGDGNTFIHIYENGKALLKDANPCVLHLSDVTISGVWNLKEYDCDRNSETLHTLKGAYFVYIEKKTVIFERYRTLEELQKK</sequence>
<evidence type="ECO:0000313" key="1">
    <source>
        <dbReference type="EMBL" id="DAD81830.1"/>
    </source>
</evidence>
<name>A0A8S5MHY9_9CAUD</name>
<protein>
    <submittedName>
        <fullName evidence="1">Uncharacterized protein</fullName>
    </submittedName>
</protein>
<organism evidence="1">
    <name type="scientific">Siphoviridae sp. ctvyM23</name>
    <dbReference type="NCBI Taxonomy" id="2826514"/>
    <lineage>
        <taxon>Viruses</taxon>
        <taxon>Duplodnaviria</taxon>
        <taxon>Heunggongvirae</taxon>
        <taxon>Uroviricota</taxon>
        <taxon>Caudoviricetes</taxon>
    </lineage>
</organism>
<dbReference type="EMBL" id="BK014908">
    <property type="protein sequence ID" value="DAD81830.1"/>
    <property type="molecule type" value="Genomic_DNA"/>
</dbReference>
<accession>A0A8S5MHY9</accession>
<reference evidence="1" key="1">
    <citation type="journal article" date="2021" name="Proc. Natl. Acad. Sci. U.S.A.">
        <title>A Catalog of Tens of Thousands of Viruses from Human Metagenomes Reveals Hidden Associations with Chronic Diseases.</title>
        <authorList>
            <person name="Tisza M.J."/>
            <person name="Buck C.B."/>
        </authorList>
    </citation>
    <scope>NUCLEOTIDE SEQUENCE</scope>
    <source>
        <strain evidence="1">CtvyM23</strain>
    </source>
</reference>
<proteinExistence type="predicted"/>